<dbReference type="Pfam" id="PF00270">
    <property type="entry name" value="DEAD"/>
    <property type="match status" value="1"/>
</dbReference>
<dbReference type="Pfam" id="PF00271">
    <property type="entry name" value="Helicase_C"/>
    <property type="match status" value="1"/>
</dbReference>
<dbReference type="EMBL" id="CP097478">
    <property type="protein sequence ID" value="USS93614.1"/>
    <property type="molecule type" value="Genomic_DNA"/>
</dbReference>
<dbReference type="CDD" id="cd18785">
    <property type="entry name" value="SF2_C"/>
    <property type="match status" value="1"/>
</dbReference>
<dbReference type="Gene3D" id="3.40.50.300">
    <property type="entry name" value="P-loop containing nucleotide triphosphate hydrolases"/>
    <property type="match status" value="2"/>
</dbReference>
<evidence type="ECO:0000259" key="4">
    <source>
        <dbReference type="PROSITE" id="PS51192"/>
    </source>
</evidence>
<organism evidence="6 7">
    <name type="scientific">Fructilactobacillus ixorae</name>
    <dbReference type="NCBI Taxonomy" id="1750535"/>
    <lineage>
        <taxon>Bacteria</taxon>
        <taxon>Bacillati</taxon>
        <taxon>Bacillota</taxon>
        <taxon>Bacilli</taxon>
        <taxon>Lactobacillales</taxon>
        <taxon>Lactobacillaceae</taxon>
        <taxon>Fructilactobacillus</taxon>
    </lineage>
</organism>
<dbReference type="InterPro" id="IPR014001">
    <property type="entry name" value="Helicase_ATP-bd"/>
</dbReference>
<dbReference type="GO" id="GO:0004386">
    <property type="term" value="F:helicase activity"/>
    <property type="evidence" value="ECO:0007669"/>
    <property type="project" value="UniProtKB-KW"/>
</dbReference>
<protein>
    <submittedName>
        <fullName evidence="6">DEAD/DEAH box helicase family protein</fullName>
    </submittedName>
</protein>
<dbReference type="InterPro" id="IPR027417">
    <property type="entry name" value="P-loop_NTPase"/>
</dbReference>
<keyword evidence="7" id="KW-1185">Reference proteome</keyword>
<evidence type="ECO:0000313" key="6">
    <source>
        <dbReference type="EMBL" id="USS93614.1"/>
    </source>
</evidence>
<keyword evidence="2" id="KW-0067">ATP-binding</keyword>
<proteinExistence type="predicted"/>
<keyword evidence="1" id="KW-0547">Nucleotide-binding</keyword>
<dbReference type="PROSITE" id="PS51194">
    <property type="entry name" value="HELICASE_CTER"/>
    <property type="match status" value="1"/>
</dbReference>
<feature type="domain" description="Helicase C-terminal" evidence="5">
    <location>
        <begin position="298"/>
        <end position="440"/>
    </location>
</feature>
<dbReference type="PROSITE" id="PS51192">
    <property type="entry name" value="HELICASE_ATP_BIND_1"/>
    <property type="match status" value="1"/>
</dbReference>
<dbReference type="SMART" id="SM00487">
    <property type="entry name" value="DEXDc"/>
    <property type="match status" value="1"/>
</dbReference>
<dbReference type="SMART" id="SM00490">
    <property type="entry name" value="HELICc"/>
    <property type="match status" value="1"/>
</dbReference>
<evidence type="ECO:0000256" key="1">
    <source>
        <dbReference type="ARBA" id="ARBA00022741"/>
    </source>
</evidence>
<dbReference type="PANTHER" id="PTHR30580:SF1">
    <property type="entry name" value="COMF OPERON PROTEIN 1"/>
    <property type="match status" value="1"/>
</dbReference>
<keyword evidence="3" id="KW-0238">DNA-binding</keyword>
<keyword evidence="6" id="KW-0347">Helicase</keyword>
<dbReference type="InterPro" id="IPR011545">
    <property type="entry name" value="DEAD/DEAH_box_helicase_dom"/>
</dbReference>
<evidence type="ECO:0000256" key="3">
    <source>
        <dbReference type="ARBA" id="ARBA00023125"/>
    </source>
</evidence>
<evidence type="ECO:0000256" key="2">
    <source>
        <dbReference type="ARBA" id="ARBA00022840"/>
    </source>
</evidence>
<dbReference type="Proteomes" id="UP001057532">
    <property type="component" value="Chromosome"/>
</dbReference>
<keyword evidence="6" id="KW-0378">Hydrolase</keyword>
<accession>A0ABY5C6C5</accession>
<reference evidence="6" key="1">
    <citation type="submission" date="2022-05" db="EMBL/GenBank/DDBJ databases">
        <authorList>
            <person name="Oliphant S.A."/>
            <person name="Watson-Haigh N.S."/>
            <person name="Sumby K.M."/>
            <person name="Gardner J.M."/>
            <person name="Jiranek V."/>
        </authorList>
    </citation>
    <scope>NUCLEOTIDE SEQUENCE</scope>
    <source>
        <strain evidence="6">Ru20-1</strain>
    </source>
</reference>
<name>A0ABY5C6C5_9LACO</name>
<gene>
    <name evidence="6" type="ORF">M8332_01825</name>
</gene>
<evidence type="ECO:0000259" key="5">
    <source>
        <dbReference type="PROSITE" id="PS51194"/>
    </source>
</evidence>
<sequence length="440" mass="49562">MNELDLAGRLVPVTAEQQREWASEARIKLTPALQVLSTVIHCNRCHNDCEKSVSRLPTGDYYCRNCINLGRLDSSMALATRAEPNAFQVEKPPVLAWAGKLTPGQQSCAAQIQQGFQTHQSQLLWAVTGAGKTEISFVGLAWALEQGLRVAIASPRVDVCLELFPRYQAAFPTISMVLLHGQQQTPYSYQQLTICTTHQLLRFQAAFDVLILDEVDAFPYAGNPTLAMATQRAVKSQGALLLMTATPSRRLQREYRGRIAYLPRRFHGFPLPQLRWRLAYRWRHQLERGCLPGVLKRLVQQKMQAQQPFLLFVPRIRDLAVIDAYLTKRFQDRGQWETVYAGDEARLAKVNKMRQREVLFLVTTTILERGVTFPGIDVIILGGDDRVFSVPSLVQMAGRVGRKATRPTGTVDCIVAAYTTNVIQARHQIAQMNRRAQSHA</sequence>
<dbReference type="InterPro" id="IPR001650">
    <property type="entry name" value="Helicase_C-like"/>
</dbReference>
<feature type="domain" description="Helicase ATP-binding" evidence="4">
    <location>
        <begin position="113"/>
        <end position="265"/>
    </location>
</feature>
<dbReference type="PANTHER" id="PTHR30580">
    <property type="entry name" value="PRIMOSOMAL PROTEIN N"/>
    <property type="match status" value="1"/>
</dbReference>
<dbReference type="RefSeq" id="WP_252780478.1">
    <property type="nucleotide sequence ID" value="NZ_CP097478.1"/>
</dbReference>
<dbReference type="SUPFAM" id="SSF52540">
    <property type="entry name" value="P-loop containing nucleoside triphosphate hydrolases"/>
    <property type="match status" value="1"/>
</dbReference>
<evidence type="ECO:0000313" key="7">
    <source>
        <dbReference type="Proteomes" id="UP001057532"/>
    </source>
</evidence>